<evidence type="ECO:0008006" key="4">
    <source>
        <dbReference type="Google" id="ProtNLM"/>
    </source>
</evidence>
<dbReference type="Proteomes" id="UP001081283">
    <property type="component" value="Unassembled WGS sequence"/>
</dbReference>
<accession>A0ABT3YJT0</accession>
<evidence type="ECO:0000256" key="1">
    <source>
        <dbReference type="SAM" id="SignalP"/>
    </source>
</evidence>
<dbReference type="EMBL" id="JAOVZQ010000001">
    <property type="protein sequence ID" value="MCY0096087.1"/>
    <property type="molecule type" value="Genomic_DNA"/>
</dbReference>
<organism evidence="2 3">
    <name type="scientific">Hoeflea ulvae</name>
    <dbReference type="NCBI Taxonomy" id="2983764"/>
    <lineage>
        <taxon>Bacteria</taxon>
        <taxon>Pseudomonadati</taxon>
        <taxon>Pseudomonadota</taxon>
        <taxon>Alphaproteobacteria</taxon>
        <taxon>Hyphomicrobiales</taxon>
        <taxon>Rhizobiaceae</taxon>
        <taxon>Hoeflea</taxon>
    </lineage>
</organism>
<feature type="chain" id="PRO_5047530331" description="Antifreeze protein" evidence="1">
    <location>
        <begin position="26"/>
        <end position="132"/>
    </location>
</feature>
<comment type="caution">
    <text evidence="2">The sequence shown here is derived from an EMBL/GenBank/DDBJ whole genome shotgun (WGS) entry which is preliminary data.</text>
</comment>
<sequence length="132" mass="14248">MTNPIRTALAALVVAAAGIAASAPAANAGGIGFELSIGGPSGAIVVRDHDRRGGWNRFEGHRNDRWNRGHRGGRSACKPQRAVSKARHMGVRRAEVIRANHNRVVVAGVRHHRSVRVVFANDRNCPVISVRR</sequence>
<protein>
    <recommendedName>
        <fullName evidence="4">Antifreeze protein</fullName>
    </recommendedName>
</protein>
<dbReference type="RefSeq" id="WP_267613934.1">
    <property type="nucleotide sequence ID" value="NZ_JAOVZQ010000001.1"/>
</dbReference>
<evidence type="ECO:0000313" key="2">
    <source>
        <dbReference type="EMBL" id="MCY0096087.1"/>
    </source>
</evidence>
<proteinExistence type="predicted"/>
<keyword evidence="1" id="KW-0732">Signal</keyword>
<name>A0ABT3YJT0_9HYPH</name>
<keyword evidence="3" id="KW-1185">Reference proteome</keyword>
<reference evidence="2" key="1">
    <citation type="submission" date="2022-10" db="EMBL/GenBank/DDBJ databases">
        <title>Hoeflea sp. J2-29, isolated from marine algae.</title>
        <authorList>
            <person name="Kristyanto S."/>
            <person name="Kim J.M."/>
            <person name="Jeon C.O."/>
        </authorList>
    </citation>
    <scope>NUCLEOTIDE SEQUENCE</scope>
    <source>
        <strain evidence="2">J2-29</strain>
    </source>
</reference>
<gene>
    <name evidence="2" type="ORF">OEG82_19005</name>
</gene>
<feature type="signal peptide" evidence="1">
    <location>
        <begin position="1"/>
        <end position="25"/>
    </location>
</feature>
<evidence type="ECO:0000313" key="3">
    <source>
        <dbReference type="Proteomes" id="UP001081283"/>
    </source>
</evidence>